<gene>
    <name evidence="15" type="ORF">HJG44_07595</name>
</gene>
<evidence type="ECO:0000259" key="14">
    <source>
        <dbReference type="Pfam" id="PF19291"/>
    </source>
</evidence>
<evidence type="ECO:0000313" key="15">
    <source>
        <dbReference type="EMBL" id="NNM72258.1"/>
    </source>
</evidence>
<name>A0A849I4H7_9HYPH</name>
<dbReference type="InterPro" id="IPR045582">
    <property type="entry name" value="Trehalase-like_N"/>
</dbReference>
<evidence type="ECO:0000256" key="10">
    <source>
        <dbReference type="ARBA" id="ARBA00053030"/>
    </source>
</evidence>
<dbReference type="GO" id="GO:0005993">
    <property type="term" value="P:trehalose catabolic process"/>
    <property type="evidence" value="ECO:0007669"/>
    <property type="project" value="UniProtKB-ARBA"/>
</dbReference>
<dbReference type="EC" id="3.2.1.28" evidence="3"/>
<feature type="domain" description="Trehalase-like N-terminal" evidence="14">
    <location>
        <begin position="3"/>
        <end position="155"/>
    </location>
</feature>
<keyword evidence="16" id="KW-1185">Reference proteome</keyword>
<dbReference type="Pfam" id="PF00723">
    <property type="entry name" value="Glyco_hydro_15"/>
    <property type="match status" value="1"/>
</dbReference>
<evidence type="ECO:0000256" key="6">
    <source>
        <dbReference type="ARBA" id="ARBA00023277"/>
    </source>
</evidence>
<dbReference type="PANTHER" id="PTHR31616">
    <property type="entry name" value="TREHALASE"/>
    <property type="match status" value="1"/>
</dbReference>
<protein>
    <recommendedName>
        <fullName evidence="4">Trehalase</fullName>
        <ecNumber evidence="3">3.2.1.28</ecNumber>
    </recommendedName>
    <alternativeName>
        <fullName evidence="8">Alpha,alpha-trehalase</fullName>
    </alternativeName>
    <alternativeName>
        <fullName evidence="9">Alpha,alpha-trehalose glucohydrolase</fullName>
    </alternativeName>
</protein>
<dbReference type="InterPro" id="IPR008928">
    <property type="entry name" value="6-hairpin_glycosidase_sf"/>
</dbReference>
<evidence type="ECO:0000256" key="11">
    <source>
        <dbReference type="ARBA" id="ARBA00060615"/>
    </source>
</evidence>
<evidence type="ECO:0000313" key="16">
    <source>
        <dbReference type="Proteomes" id="UP000564885"/>
    </source>
</evidence>
<comment type="caution">
    <text evidence="15">The sequence shown here is derived from an EMBL/GenBank/DDBJ whole genome shotgun (WGS) entry which is preliminary data.</text>
</comment>
<accession>A0A849I4H7</accession>
<comment type="pathway">
    <text evidence="11">Glycan degradation; trehalose degradation; D-glucose from alpha,alpha-trehalose: step 1/1.</text>
</comment>
<evidence type="ECO:0000256" key="9">
    <source>
        <dbReference type="ARBA" id="ARBA00031637"/>
    </source>
</evidence>
<comment type="catalytic activity">
    <reaction evidence="1">
        <text>alpha,alpha-trehalose + H2O = alpha-D-glucose + beta-D-glucose</text>
        <dbReference type="Rhea" id="RHEA:32675"/>
        <dbReference type="ChEBI" id="CHEBI:15377"/>
        <dbReference type="ChEBI" id="CHEBI:15903"/>
        <dbReference type="ChEBI" id="CHEBI:16551"/>
        <dbReference type="ChEBI" id="CHEBI:17925"/>
        <dbReference type="EC" id="3.2.1.28"/>
    </reaction>
</comment>
<evidence type="ECO:0000256" key="2">
    <source>
        <dbReference type="ARBA" id="ARBA00006188"/>
    </source>
</evidence>
<feature type="region of interest" description="Disordered" evidence="12">
    <location>
        <begin position="600"/>
        <end position="619"/>
    </location>
</feature>
<sequence>MQKQRIEDYALIGDCETAALVDRAGSIDWLCWPRFDSDACFAAILGTREHGHWQIAPERAGWSASRRYRGNTLILETRFETGDGVVTLIDFMPPRGNYSDVVRIVRGEAGAVRLRMDLTIRFGYGHTIPWVTRLEDGTLRAIAGPDMVVLRTPAETHGEGMSTVSEFTVAAGESIPFVLTYGPSHHPCPNPIDPFLALEETESFWSDWAGHYDPDALNGGMRLAPHWRDAVVRSLVTLKALTYAPTGGIVAAATTSLPEWPGGPRNWDYRYCWLRDSAMTLYAFMSSGYFEEAEAWRDWLVRAMAGSVDQMQIMFGLAGERRLLEWKVEWLPGFEGSRPVRIGNAAAGQLQLDVFGEVMALLHGARHGGLRESKEAWALQRSMLDSLESLWREPDEGIWEVRGPSRHFTFSKVMAWVAFDRCIRSAEEFGLDDAPLDRWREIRDEIHRDVCSRGYDPAQAAFVQSYGSPHLDASLLLLPILGFLPDDDPRIRGTIEAIERELLVDGFVLRYRPAESVDGLPGDEGAFLACSFWLVVAYLQVGRLDDACALFERLLAISNDVGLLAEEYDPRSGRQLGNFPQAFSHVGLVTAAHRLGQALASQRAEPPQPAATAVHARSP</sequence>
<dbReference type="InterPro" id="IPR012341">
    <property type="entry name" value="6hp_glycosidase-like_sf"/>
</dbReference>
<dbReference type="Pfam" id="PF19291">
    <property type="entry name" value="TREH_N"/>
    <property type="match status" value="1"/>
</dbReference>
<comment type="cofactor">
    <cofactor evidence="10">
        <name>phosphate</name>
        <dbReference type="ChEBI" id="CHEBI:43474"/>
    </cofactor>
</comment>
<keyword evidence="7" id="KW-0326">Glycosidase</keyword>
<dbReference type="PANTHER" id="PTHR31616:SF0">
    <property type="entry name" value="GLUCAN 1,4-ALPHA-GLUCOSIDASE"/>
    <property type="match status" value="1"/>
</dbReference>
<organism evidence="15 16">
    <name type="scientific">Enterovirga aerilata</name>
    <dbReference type="NCBI Taxonomy" id="2730920"/>
    <lineage>
        <taxon>Bacteria</taxon>
        <taxon>Pseudomonadati</taxon>
        <taxon>Pseudomonadota</taxon>
        <taxon>Alphaproteobacteria</taxon>
        <taxon>Hyphomicrobiales</taxon>
        <taxon>Methylobacteriaceae</taxon>
        <taxon>Enterovirga</taxon>
    </lineage>
</organism>
<evidence type="ECO:0000256" key="12">
    <source>
        <dbReference type="SAM" id="MobiDB-lite"/>
    </source>
</evidence>
<comment type="similarity">
    <text evidence="2">Belongs to the glycosyl hydrolase 15 family.</text>
</comment>
<dbReference type="AlphaFoldDB" id="A0A849I4H7"/>
<dbReference type="RefSeq" id="WP_171217746.1">
    <property type="nucleotide sequence ID" value="NZ_JABEPP010000002.1"/>
</dbReference>
<dbReference type="Proteomes" id="UP000564885">
    <property type="component" value="Unassembled WGS sequence"/>
</dbReference>
<reference evidence="15 16" key="1">
    <citation type="submission" date="2020-04" db="EMBL/GenBank/DDBJ databases">
        <title>Enterovirga sp. isolate from soil.</title>
        <authorList>
            <person name="Chea S."/>
            <person name="Kim D.-U."/>
        </authorList>
    </citation>
    <scope>NUCLEOTIDE SEQUENCE [LARGE SCALE GENOMIC DNA]</scope>
    <source>
        <strain evidence="15 16">DB1703</strain>
    </source>
</reference>
<dbReference type="InterPro" id="IPR011613">
    <property type="entry name" value="GH15-like"/>
</dbReference>
<dbReference type="EMBL" id="JABEPP010000002">
    <property type="protein sequence ID" value="NNM72258.1"/>
    <property type="molecule type" value="Genomic_DNA"/>
</dbReference>
<keyword evidence="5 15" id="KW-0378">Hydrolase</keyword>
<evidence type="ECO:0000256" key="8">
    <source>
        <dbReference type="ARBA" id="ARBA00030473"/>
    </source>
</evidence>
<evidence type="ECO:0000259" key="13">
    <source>
        <dbReference type="Pfam" id="PF00723"/>
    </source>
</evidence>
<evidence type="ECO:0000256" key="7">
    <source>
        <dbReference type="ARBA" id="ARBA00023295"/>
    </source>
</evidence>
<dbReference type="GO" id="GO:0004555">
    <property type="term" value="F:alpha,alpha-trehalase activity"/>
    <property type="evidence" value="ECO:0007669"/>
    <property type="project" value="UniProtKB-EC"/>
</dbReference>
<keyword evidence="6" id="KW-0119">Carbohydrate metabolism</keyword>
<feature type="domain" description="GH15-like" evidence="13">
    <location>
        <begin position="228"/>
        <end position="592"/>
    </location>
</feature>
<evidence type="ECO:0000256" key="3">
    <source>
        <dbReference type="ARBA" id="ARBA00012757"/>
    </source>
</evidence>
<dbReference type="Gene3D" id="1.50.10.10">
    <property type="match status" value="1"/>
</dbReference>
<proteinExistence type="inferred from homology"/>
<evidence type="ECO:0000256" key="4">
    <source>
        <dbReference type="ARBA" id="ARBA00019905"/>
    </source>
</evidence>
<dbReference type="SUPFAM" id="SSF48208">
    <property type="entry name" value="Six-hairpin glycosidases"/>
    <property type="match status" value="1"/>
</dbReference>
<evidence type="ECO:0000256" key="5">
    <source>
        <dbReference type="ARBA" id="ARBA00022801"/>
    </source>
</evidence>
<evidence type="ECO:0000256" key="1">
    <source>
        <dbReference type="ARBA" id="ARBA00001576"/>
    </source>
</evidence>
<dbReference type="FunFam" id="1.50.10.10:FF:000005">
    <property type="entry name" value="Glycosyl hydrolase, glucoamylase"/>
    <property type="match status" value="1"/>
</dbReference>